<reference evidence="3" key="1">
    <citation type="submission" date="2025-08" db="UniProtKB">
        <authorList>
            <consortium name="RefSeq"/>
        </authorList>
    </citation>
    <scope>IDENTIFICATION</scope>
</reference>
<feature type="transmembrane region" description="Helical" evidence="1">
    <location>
        <begin position="59"/>
        <end position="87"/>
    </location>
</feature>
<sequence length="158" mass="17344">MIQFDSCCFCIPLRTGCLILGYLHLIASIILAIVSIVTLAAVGAVIASTDPAKIDESAVAALIAVYVIVLILVAVLLTFSILLVVGLHKERRSFVKAYLIYYLIFIILYTIMFIVRCASLPPDVGYIIGTLIQILLSCYFLLVIRSHWVTMGDNFNSA</sequence>
<evidence type="ECO:0000313" key="3">
    <source>
        <dbReference type="RefSeq" id="XP_023951470.2"/>
    </source>
</evidence>
<accession>A0A6J1NUT9</accession>
<dbReference type="GeneID" id="112055534"/>
<dbReference type="OrthoDB" id="2354286at2759"/>
<protein>
    <submittedName>
        <fullName evidence="3">Uncharacterized protein LOC112055534</fullName>
    </submittedName>
</protein>
<feature type="transmembrane region" description="Helical" evidence="1">
    <location>
        <begin position="99"/>
        <end position="118"/>
    </location>
</feature>
<keyword evidence="2" id="KW-1185">Reference proteome</keyword>
<keyword evidence="1" id="KW-1133">Transmembrane helix</keyword>
<evidence type="ECO:0000313" key="2">
    <source>
        <dbReference type="Proteomes" id="UP001652582"/>
    </source>
</evidence>
<gene>
    <name evidence="3" type="primary">LOC112055534</name>
</gene>
<evidence type="ECO:0000256" key="1">
    <source>
        <dbReference type="SAM" id="Phobius"/>
    </source>
</evidence>
<dbReference type="RefSeq" id="XP_023951470.2">
    <property type="nucleotide sequence ID" value="XM_024095702.2"/>
</dbReference>
<dbReference type="Proteomes" id="UP001652582">
    <property type="component" value="Chromosome 16"/>
</dbReference>
<feature type="transmembrane region" description="Helical" evidence="1">
    <location>
        <begin position="22"/>
        <end position="47"/>
    </location>
</feature>
<dbReference type="PANTHER" id="PTHR36694">
    <property type="entry name" value="PASIFLORA 1, ISOFORM A-RELATED"/>
    <property type="match status" value="1"/>
</dbReference>
<feature type="transmembrane region" description="Helical" evidence="1">
    <location>
        <begin position="124"/>
        <end position="144"/>
    </location>
</feature>
<keyword evidence="1" id="KW-0812">Transmembrane</keyword>
<proteinExistence type="predicted"/>
<dbReference type="AlphaFoldDB" id="A0A6J1NUT9"/>
<keyword evidence="1" id="KW-0472">Membrane</keyword>
<organism evidence="2 3">
    <name type="scientific">Bicyclus anynana</name>
    <name type="common">Squinting bush brown butterfly</name>
    <dbReference type="NCBI Taxonomy" id="110368"/>
    <lineage>
        <taxon>Eukaryota</taxon>
        <taxon>Metazoa</taxon>
        <taxon>Ecdysozoa</taxon>
        <taxon>Arthropoda</taxon>
        <taxon>Hexapoda</taxon>
        <taxon>Insecta</taxon>
        <taxon>Pterygota</taxon>
        <taxon>Neoptera</taxon>
        <taxon>Endopterygota</taxon>
        <taxon>Lepidoptera</taxon>
        <taxon>Glossata</taxon>
        <taxon>Ditrysia</taxon>
        <taxon>Papilionoidea</taxon>
        <taxon>Nymphalidae</taxon>
        <taxon>Satyrinae</taxon>
        <taxon>Satyrini</taxon>
        <taxon>Mycalesina</taxon>
        <taxon>Bicyclus</taxon>
    </lineage>
</organism>
<dbReference type="KEGG" id="bany:112055534"/>
<dbReference type="PANTHER" id="PTHR36694:SF11">
    <property type="entry name" value="LP21121P-RELATED"/>
    <property type="match status" value="1"/>
</dbReference>
<name>A0A6J1NUT9_BICAN</name>